<dbReference type="InterPro" id="IPR049100">
    <property type="entry name" value="TAGT"/>
</dbReference>
<feature type="region of interest" description="Disordered" evidence="1">
    <location>
        <begin position="243"/>
        <end position="286"/>
    </location>
</feature>
<evidence type="ECO:0000313" key="3">
    <source>
        <dbReference type="EMBL" id="QHU31083.1"/>
    </source>
</evidence>
<name>A0A6C0LKJ8_9ZZZZ</name>
<feature type="compositionally biased region" description="Basic residues" evidence="1">
    <location>
        <begin position="268"/>
        <end position="286"/>
    </location>
</feature>
<dbReference type="EMBL" id="MN740523">
    <property type="protein sequence ID" value="QHU31083.1"/>
    <property type="molecule type" value="Genomic_DNA"/>
</dbReference>
<feature type="compositionally biased region" description="Low complexity" evidence="1">
    <location>
        <begin position="258"/>
        <end position="267"/>
    </location>
</feature>
<evidence type="ECO:0000259" key="2">
    <source>
        <dbReference type="Pfam" id="PF20691"/>
    </source>
</evidence>
<protein>
    <recommendedName>
        <fullName evidence="2">TET-Associated Glycosyltransferase domain-containing protein</fullName>
    </recommendedName>
</protein>
<proteinExistence type="predicted"/>
<evidence type="ECO:0000256" key="1">
    <source>
        <dbReference type="SAM" id="MobiDB-lite"/>
    </source>
</evidence>
<accession>A0A6C0LKJ8</accession>
<sequence length="286" mass="33283">MTQGNYIVAIPTYNRVKELVNKSLKTLNRGKVNSNKIYIFVANKEQEQLYKDAVPKSMYHKIVVGKVGIANQRKFISKYFPEKQYIVSMDDDVEELEMMTAPDKLVKITNLDKFFNDAYKKLKEENLYIWGIYPVHNPFFMKKNVSTGLKFIIGVLYGYINRHNTKLEPSINAETKEDFEQSILYYKMDGGVVRYNYIVPKTKFNAPGGLGTDRFERNKKAAAYLKKTYPDIITIFQRKNGTHEVKMARLPRNEDSNNKTSNPSNKTNKTKKVSKQTRKQTRKNTK</sequence>
<organism evidence="3">
    <name type="scientific">viral metagenome</name>
    <dbReference type="NCBI Taxonomy" id="1070528"/>
    <lineage>
        <taxon>unclassified sequences</taxon>
        <taxon>metagenomes</taxon>
        <taxon>organismal metagenomes</taxon>
    </lineage>
</organism>
<feature type="domain" description="TET-Associated Glycosyltransferase" evidence="2">
    <location>
        <begin position="6"/>
        <end position="124"/>
    </location>
</feature>
<dbReference type="Pfam" id="PF20691">
    <property type="entry name" value="TAGT"/>
    <property type="match status" value="1"/>
</dbReference>
<feature type="compositionally biased region" description="Basic and acidic residues" evidence="1">
    <location>
        <begin position="243"/>
        <end position="257"/>
    </location>
</feature>
<reference evidence="3" key="1">
    <citation type="journal article" date="2020" name="Nature">
        <title>Giant virus diversity and host interactions through global metagenomics.</title>
        <authorList>
            <person name="Schulz F."/>
            <person name="Roux S."/>
            <person name="Paez-Espino D."/>
            <person name="Jungbluth S."/>
            <person name="Walsh D.A."/>
            <person name="Denef V.J."/>
            <person name="McMahon K.D."/>
            <person name="Konstantinidis K.T."/>
            <person name="Eloe-Fadrosh E.A."/>
            <person name="Kyrpides N.C."/>
            <person name="Woyke T."/>
        </authorList>
    </citation>
    <scope>NUCLEOTIDE SEQUENCE</scope>
    <source>
        <strain evidence="3">GVMAG-M-3300027892-73</strain>
    </source>
</reference>
<dbReference type="AlphaFoldDB" id="A0A6C0LKJ8"/>